<sequence>MRWLKMLKHFLHLDEIPRWFYQQHVPNAPWKEIYNPADEYNEIGSRYSAKTFMIKDNVVGKCCAISLLVGKPIFIIAVMKMNKDIRNGVFKNIQNTLNDMNINYKVNLSENSFTLDNGTYIICKGLHSQTKREKLKAFADLNKYEFAIEWREEADQLTKDDMSELKYAIHGAKRKFIINSSNPESLHRYIIKYCNEIMLFNEQILLSKYPDQIGKFKINYYEKNKKLTKTVIIHYSSWRLNPYLDDNVILDQLETEKLDPVRARVWSWGLPGQVQGAVFARYLKFTKLTWNFDKILGGVDFAQADSPNGHKTSASLWVYNSTLKKVHKIGKYTHSNATMEYKDTFEQANDIIQFYLSSLKNSTIFIESGLTINVDYGAGGRAFIDVLNKEKIKYRYGKLLRFEEVDKSMWSVTNRVNSFIAAMISDKMTHDLILEETNTEYPMIQWKEKPNGGKEEIVDLYDDEFDADYYALSEYIREIVQSSTNRLIREYI</sequence>
<keyword evidence="1" id="KW-0472">Membrane</keyword>
<keyword evidence="1" id="KW-1133">Transmembrane helix</keyword>
<gene>
    <name evidence="3" type="ORF">GL298_01500</name>
</gene>
<keyword evidence="1" id="KW-0812">Transmembrane</keyword>
<reference evidence="3 4" key="1">
    <citation type="submission" date="2019-11" db="EMBL/GenBank/DDBJ databases">
        <title>Whole genome sequencing and comparative genomics analyses of five strains of Spiroplasma citri.</title>
        <authorList>
            <person name="Yokomi R."/>
            <person name="Chen J."/>
            <person name="Rattner R."/>
            <person name="Vidalakis G."/>
        </authorList>
    </citation>
    <scope>NUCLEOTIDE SEQUENCE [LARGE SCALE GENOMIC DNA]</scope>
    <source>
        <strain evidence="3 4">BR12</strain>
    </source>
</reference>
<dbReference type="Gene3D" id="3.40.50.300">
    <property type="entry name" value="P-loop containing nucleotide triphosphate hydrolases"/>
    <property type="match status" value="1"/>
</dbReference>
<name>A0AAJ4JXP3_SPICI</name>
<protein>
    <submittedName>
        <fullName evidence="3">PBSX family phage terminase large subunit</fullName>
    </submittedName>
</protein>
<dbReference type="InterPro" id="IPR027417">
    <property type="entry name" value="P-loop_NTPase"/>
</dbReference>
<proteinExistence type="predicted"/>
<dbReference type="InterPro" id="IPR035412">
    <property type="entry name" value="Terminase_L_N"/>
</dbReference>
<dbReference type="Gene3D" id="3.30.420.280">
    <property type="match status" value="1"/>
</dbReference>
<dbReference type="NCBIfam" id="TIGR01547">
    <property type="entry name" value="phage_term_2"/>
    <property type="match status" value="1"/>
</dbReference>
<dbReference type="InterPro" id="IPR052380">
    <property type="entry name" value="Viral_DNA_packaging_terminase"/>
</dbReference>
<evidence type="ECO:0000256" key="1">
    <source>
        <dbReference type="SAM" id="Phobius"/>
    </source>
</evidence>
<dbReference type="AlphaFoldDB" id="A0AAJ4JXP3"/>
<accession>A0AAJ4JXP3</accession>
<feature type="transmembrane region" description="Helical" evidence="1">
    <location>
        <begin position="58"/>
        <end position="79"/>
    </location>
</feature>
<feature type="domain" description="Phage terminase large subunit N-terminal" evidence="2">
    <location>
        <begin position="44"/>
        <end position="266"/>
    </location>
</feature>
<evidence type="ECO:0000313" key="4">
    <source>
        <dbReference type="Proteomes" id="UP000464735"/>
    </source>
</evidence>
<dbReference type="InterPro" id="IPR006437">
    <property type="entry name" value="Phage_terminase_lsu"/>
</dbReference>
<evidence type="ECO:0000259" key="2">
    <source>
        <dbReference type="Pfam" id="PF04466"/>
    </source>
</evidence>
<organism evidence="3 4">
    <name type="scientific">Spiroplasma citri</name>
    <dbReference type="NCBI Taxonomy" id="2133"/>
    <lineage>
        <taxon>Bacteria</taxon>
        <taxon>Bacillati</taxon>
        <taxon>Mycoplasmatota</taxon>
        <taxon>Mollicutes</taxon>
        <taxon>Entomoplasmatales</taxon>
        <taxon>Spiroplasmataceae</taxon>
        <taxon>Spiroplasma</taxon>
    </lineage>
</organism>
<dbReference type="PANTHER" id="PTHR39184:SF1">
    <property type="entry name" value="PBSX PHAGE TERMINASE LARGE SUBUNIT"/>
    <property type="match status" value="1"/>
</dbReference>
<dbReference type="EMBL" id="CP046368">
    <property type="protein sequence ID" value="QIA68325.1"/>
    <property type="molecule type" value="Genomic_DNA"/>
</dbReference>
<dbReference type="Pfam" id="PF04466">
    <property type="entry name" value="Terminase_3"/>
    <property type="match status" value="1"/>
</dbReference>
<dbReference type="PANTHER" id="PTHR39184">
    <property type="match status" value="1"/>
</dbReference>
<evidence type="ECO:0000313" key="3">
    <source>
        <dbReference type="EMBL" id="QIA68325.1"/>
    </source>
</evidence>
<dbReference type="Proteomes" id="UP000464735">
    <property type="component" value="Chromosome"/>
</dbReference>